<keyword evidence="1" id="KW-0812">Transmembrane</keyword>
<evidence type="ECO:0000256" key="1">
    <source>
        <dbReference type="SAM" id="Phobius"/>
    </source>
</evidence>
<keyword evidence="1" id="KW-0472">Membrane</keyword>
<organism evidence="2">
    <name type="scientific">uncultured Anaerotruncus sp</name>
    <dbReference type="NCBI Taxonomy" id="905011"/>
    <lineage>
        <taxon>Bacteria</taxon>
        <taxon>Bacillati</taxon>
        <taxon>Bacillota</taxon>
        <taxon>Clostridia</taxon>
        <taxon>Eubacteriales</taxon>
        <taxon>Oscillospiraceae</taxon>
        <taxon>Anaerotruncus</taxon>
        <taxon>environmental samples</taxon>
    </lineage>
</organism>
<name>A0A6N2V960_9FIRM</name>
<reference evidence="2" key="1">
    <citation type="submission" date="2019-11" db="EMBL/GenBank/DDBJ databases">
        <authorList>
            <person name="Feng L."/>
        </authorList>
    </citation>
    <scope>NUCLEOTIDE SEQUENCE</scope>
    <source>
        <strain evidence="2">AundefinedLFYP135</strain>
    </source>
</reference>
<keyword evidence="1" id="KW-1133">Transmembrane helix</keyword>
<evidence type="ECO:0000313" key="2">
    <source>
        <dbReference type="EMBL" id="VYT26033.1"/>
    </source>
</evidence>
<protein>
    <submittedName>
        <fullName evidence="2">Uncharacterized protein</fullName>
    </submittedName>
</protein>
<proteinExistence type="predicted"/>
<sequence>MRCRRPRRFGYYTNPLAIIAIAFGVGIVMALFCSLRFVLVIAGVLMICMGCACCR</sequence>
<feature type="transmembrane region" description="Helical" evidence="1">
    <location>
        <begin position="37"/>
        <end position="54"/>
    </location>
</feature>
<dbReference type="AlphaFoldDB" id="A0A6N2V960"/>
<gene>
    <name evidence="2" type="ORF">AULFYP135_02333</name>
</gene>
<dbReference type="EMBL" id="CACRSL010000005">
    <property type="protein sequence ID" value="VYT26033.1"/>
    <property type="molecule type" value="Genomic_DNA"/>
</dbReference>
<feature type="transmembrane region" description="Helical" evidence="1">
    <location>
        <begin position="12"/>
        <end position="31"/>
    </location>
</feature>
<accession>A0A6N2V960</accession>